<dbReference type="InterPro" id="IPR001223">
    <property type="entry name" value="Glyco_hydro18_cat"/>
</dbReference>
<dbReference type="InterPro" id="IPR017853">
    <property type="entry name" value="GH"/>
</dbReference>
<dbReference type="Proteomes" id="UP001497497">
    <property type="component" value="Unassembled WGS sequence"/>
</dbReference>
<name>A0AAV2H485_LYMST</name>
<keyword evidence="4" id="KW-1185">Reference proteome</keyword>
<dbReference type="GO" id="GO:0006032">
    <property type="term" value="P:chitin catabolic process"/>
    <property type="evidence" value="ECO:0007669"/>
    <property type="project" value="TreeGrafter"/>
</dbReference>
<dbReference type="Gene3D" id="3.10.50.10">
    <property type="match status" value="1"/>
</dbReference>
<dbReference type="Pfam" id="PF00704">
    <property type="entry name" value="Glyco_hydro_18"/>
    <property type="match status" value="1"/>
</dbReference>
<dbReference type="InterPro" id="IPR029070">
    <property type="entry name" value="Chitinase_insertion_sf"/>
</dbReference>
<proteinExistence type="predicted"/>
<sequence>MLYVVLFSLIISSGAEEENRCTRIVCGIDNLDVPKNFITKEFPKDYCTHAIYYAAGIVGNNLTNMFSNELSKDRVRGLYAKTTDLKKRNKDLKILLSVPVPWSAPKPFAAIVAREDSRNEFISNAITYLRKHKFDGLHIDWWYPNKDGVTEEKKHLTAFLKVASEAFQNNSIETGKSRLLLSVIGNPSQVGYYEVSKIARYVDMMNIVGFKFFGSWNSHISHHSPLYGDDSNVAGSLQLWKKNGMPAEKLNLGIAFYGVYVHVENKTHYSERMKIVHVGKPLYTSQSEGLISFGQICKLIVDQNKVHRHTKERVPSYFNDGLWLGFDDRISVEEKAKYALENGHGVWVENVRDDDHNETSCDMGKYPLLRSVFSGCNMQSS</sequence>
<dbReference type="AlphaFoldDB" id="A0AAV2H485"/>
<dbReference type="GO" id="GO:0005975">
    <property type="term" value="P:carbohydrate metabolic process"/>
    <property type="evidence" value="ECO:0007669"/>
    <property type="project" value="InterPro"/>
</dbReference>
<accession>A0AAV2H485</accession>
<dbReference type="PANTHER" id="PTHR11177">
    <property type="entry name" value="CHITINASE"/>
    <property type="match status" value="1"/>
</dbReference>
<dbReference type="PANTHER" id="PTHR11177:SF317">
    <property type="entry name" value="CHITINASE 12-RELATED"/>
    <property type="match status" value="1"/>
</dbReference>
<gene>
    <name evidence="3" type="ORF">GSLYS_00002657001</name>
</gene>
<dbReference type="SMART" id="SM00636">
    <property type="entry name" value="Glyco_18"/>
    <property type="match status" value="1"/>
</dbReference>
<dbReference type="InterPro" id="IPR050314">
    <property type="entry name" value="Glycosyl_Hydrlase_18"/>
</dbReference>
<dbReference type="Gene3D" id="3.20.20.80">
    <property type="entry name" value="Glycosidases"/>
    <property type="match status" value="1"/>
</dbReference>
<evidence type="ECO:0000313" key="4">
    <source>
        <dbReference type="Proteomes" id="UP001497497"/>
    </source>
</evidence>
<comment type="caution">
    <text evidence="3">The sequence shown here is derived from an EMBL/GenBank/DDBJ whole genome shotgun (WGS) entry which is preliminary data.</text>
</comment>
<feature type="chain" id="PRO_5043528012" description="GH18 domain-containing protein" evidence="1">
    <location>
        <begin position="16"/>
        <end position="381"/>
    </location>
</feature>
<dbReference type="InterPro" id="IPR011583">
    <property type="entry name" value="Chitinase_II/V-like_cat"/>
</dbReference>
<protein>
    <recommendedName>
        <fullName evidence="2">GH18 domain-containing protein</fullName>
    </recommendedName>
</protein>
<feature type="domain" description="GH18" evidence="2">
    <location>
        <begin position="22"/>
        <end position="379"/>
    </location>
</feature>
<feature type="signal peptide" evidence="1">
    <location>
        <begin position="1"/>
        <end position="15"/>
    </location>
</feature>
<evidence type="ECO:0000259" key="2">
    <source>
        <dbReference type="PROSITE" id="PS51910"/>
    </source>
</evidence>
<dbReference type="EMBL" id="CAXITT010000033">
    <property type="protein sequence ID" value="CAL1528487.1"/>
    <property type="molecule type" value="Genomic_DNA"/>
</dbReference>
<dbReference type="SUPFAM" id="SSF51445">
    <property type="entry name" value="(Trans)glycosidases"/>
    <property type="match status" value="1"/>
</dbReference>
<organism evidence="3 4">
    <name type="scientific">Lymnaea stagnalis</name>
    <name type="common">Great pond snail</name>
    <name type="synonym">Helix stagnalis</name>
    <dbReference type="NCBI Taxonomy" id="6523"/>
    <lineage>
        <taxon>Eukaryota</taxon>
        <taxon>Metazoa</taxon>
        <taxon>Spiralia</taxon>
        <taxon>Lophotrochozoa</taxon>
        <taxon>Mollusca</taxon>
        <taxon>Gastropoda</taxon>
        <taxon>Heterobranchia</taxon>
        <taxon>Euthyneura</taxon>
        <taxon>Panpulmonata</taxon>
        <taxon>Hygrophila</taxon>
        <taxon>Lymnaeoidea</taxon>
        <taxon>Lymnaeidae</taxon>
        <taxon>Lymnaea</taxon>
    </lineage>
</organism>
<dbReference type="PROSITE" id="PS51910">
    <property type="entry name" value="GH18_2"/>
    <property type="match status" value="1"/>
</dbReference>
<dbReference type="GO" id="GO:0005576">
    <property type="term" value="C:extracellular region"/>
    <property type="evidence" value="ECO:0007669"/>
    <property type="project" value="TreeGrafter"/>
</dbReference>
<dbReference type="GO" id="GO:0004568">
    <property type="term" value="F:chitinase activity"/>
    <property type="evidence" value="ECO:0007669"/>
    <property type="project" value="TreeGrafter"/>
</dbReference>
<evidence type="ECO:0000313" key="3">
    <source>
        <dbReference type="EMBL" id="CAL1528487.1"/>
    </source>
</evidence>
<dbReference type="GO" id="GO:0008061">
    <property type="term" value="F:chitin binding"/>
    <property type="evidence" value="ECO:0007669"/>
    <property type="project" value="InterPro"/>
</dbReference>
<evidence type="ECO:0000256" key="1">
    <source>
        <dbReference type="SAM" id="SignalP"/>
    </source>
</evidence>
<keyword evidence="1" id="KW-0732">Signal</keyword>
<reference evidence="3 4" key="1">
    <citation type="submission" date="2024-04" db="EMBL/GenBank/DDBJ databases">
        <authorList>
            <consortium name="Genoscope - CEA"/>
            <person name="William W."/>
        </authorList>
    </citation>
    <scope>NUCLEOTIDE SEQUENCE [LARGE SCALE GENOMIC DNA]</scope>
</reference>